<dbReference type="AlphaFoldDB" id="A0A382H156"/>
<organism evidence="1">
    <name type="scientific">marine metagenome</name>
    <dbReference type="NCBI Taxonomy" id="408172"/>
    <lineage>
        <taxon>unclassified sequences</taxon>
        <taxon>metagenomes</taxon>
        <taxon>ecological metagenomes</taxon>
    </lineage>
</organism>
<name>A0A382H156_9ZZZZ</name>
<sequence length="109" mass="12486">MKPNGVLRLAVPDFDVCAKLYTDGEYPLNSFLGVLYGKMPMGDKTIYHKTTYDYSSLTALLNEIGMRKVKKYNWKNTEHAQFDDHSQAYLPDMDKENGTLISLNIECIK</sequence>
<evidence type="ECO:0008006" key="2">
    <source>
        <dbReference type="Google" id="ProtNLM"/>
    </source>
</evidence>
<proteinExistence type="predicted"/>
<protein>
    <recommendedName>
        <fullName evidence="2">Methyltransferase</fullName>
    </recommendedName>
</protein>
<evidence type="ECO:0000313" key="1">
    <source>
        <dbReference type="EMBL" id="SVB80902.1"/>
    </source>
</evidence>
<dbReference type="EMBL" id="UINC01058534">
    <property type="protein sequence ID" value="SVB80902.1"/>
    <property type="molecule type" value="Genomic_DNA"/>
</dbReference>
<accession>A0A382H156</accession>
<reference evidence="1" key="1">
    <citation type="submission" date="2018-05" db="EMBL/GenBank/DDBJ databases">
        <authorList>
            <person name="Lanie J.A."/>
            <person name="Ng W.-L."/>
            <person name="Kazmierczak K.M."/>
            <person name="Andrzejewski T.M."/>
            <person name="Davidsen T.M."/>
            <person name="Wayne K.J."/>
            <person name="Tettelin H."/>
            <person name="Glass J.I."/>
            <person name="Rusch D."/>
            <person name="Podicherti R."/>
            <person name="Tsui H.-C.T."/>
            <person name="Winkler M.E."/>
        </authorList>
    </citation>
    <scope>NUCLEOTIDE SEQUENCE</scope>
</reference>
<gene>
    <name evidence="1" type="ORF">METZ01_LOCUS233756</name>
</gene>